<feature type="transmembrane region" description="Helical" evidence="14">
    <location>
        <begin position="349"/>
        <end position="370"/>
    </location>
</feature>
<organism evidence="17">
    <name type="scientific">Leptosphaeria maculans (strain JN3 / isolate v23.1.3 / race Av1-4-5-6-7-8)</name>
    <name type="common">Blackleg fungus</name>
    <name type="synonym">Phoma lingam</name>
    <dbReference type="NCBI Taxonomy" id="985895"/>
    <lineage>
        <taxon>Eukaryota</taxon>
        <taxon>Fungi</taxon>
        <taxon>Dikarya</taxon>
        <taxon>Ascomycota</taxon>
        <taxon>Pezizomycotina</taxon>
        <taxon>Dothideomycetes</taxon>
        <taxon>Pleosporomycetidae</taxon>
        <taxon>Pleosporales</taxon>
        <taxon>Pleosporineae</taxon>
        <taxon>Leptosphaeriaceae</taxon>
        <taxon>Plenodomus</taxon>
        <taxon>Plenodomus lingam/Leptosphaeria maculans species complex</taxon>
    </lineage>
</organism>
<dbReference type="EC" id="2.4.1.258" evidence="3 14"/>
<dbReference type="Pfam" id="PF05208">
    <property type="entry name" value="ALG3"/>
    <property type="match status" value="1"/>
</dbReference>
<name>E4ZQ47_LEPMJ</name>
<dbReference type="GO" id="GO:0052925">
    <property type="term" value="F:dol-P-Man:Man(5)GlcNAc(2)-PP-Dol alpha-1,3-mannosyltransferase activity"/>
    <property type="evidence" value="ECO:0007669"/>
    <property type="project" value="UniProtKB-EC"/>
</dbReference>
<feature type="transmembrane region" description="Helical" evidence="14">
    <location>
        <begin position="468"/>
        <end position="487"/>
    </location>
</feature>
<accession>E4ZQ47</accession>
<evidence type="ECO:0000256" key="13">
    <source>
        <dbReference type="ARBA" id="ARBA00093457"/>
    </source>
</evidence>
<dbReference type="FunCoup" id="E4ZQ47">
    <property type="interactions" value="611"/>
</dbReference>
<dbReference type="PANTHER" id="PTHR12646">
    <property type="entry name" value="NOT56 - RELATED"/>
    <property type="match status" value="1"/>
</dbReference>
<dbReference type="OMA" id="PERYGIH"/>
<feature type="transmembrane region" description="Helical" evidence="14">
    <location>
        <begin position="189"/>
        <end position="209"/>
    </location>
</feature>
<evidence type="ECO:0000256" key="11">
    <source>
        <dbReference type="ARBA" id="ARBA00044743"/>
    </source>
</evidence>
<evidence type="ECO:0000256" key="2">
    <source>
        <dbReference type="ARBA" id="ARBA00004922"/>
    </source>
</evidence>
<protein>
    <recommendedName>
        <fullName evidence="4 14">Dol-P-Man:Man(5)GlcNAc(2)-PP-Dol alpha-1,3-mannosyltransferase</fullName>
        <ecNumber evidence="3 14">2.4.1.258</ecNumber>
    </recommendedName>
    <alternativeName>
        <fullName evidence="14">Dol-P-Man-dependent alpha(1-3)-mannosyltransferase</fullName>
    </alternativeName>
</protein>
<feature type="transmembrane region" description="Helical" evidence="14">
    <location>
        <begin position="229"/>
        <end position="248"/>
    </location>
</feature>
<gene>
    <name evidence="16" type="ORF">LEMA_P124470.1</name>
</gene>
<evidence type="ECO:0000256" key="8">
    <source>
        <dbReference type="ARBA" id="ARBA00022824"/>
    </source>
</evidence>
<evidence type="ECO:0000256" key="3">
    <source>
        <dbReference type="ARBA" id="ARBA00011964"/>
    </source>
</evidence>
<dbReference type="OrthoDB" id="20028at2759"/>
<reference evidence="17" key="1">
    <citation type="journal article" date="2011" name="Nat. Commun.">
        <title>Effector diversification within compartments of the Leptosphaeria maculans genome affected by Repeat-Induced Point mutations.</title>
        <authorList>
            <person name="Rouxel T."/>
            <person name="Grandaubert J."/>
            <person name="Hane J.K."/>
            <person name="Hoede C."/>
            <person name="van de Wouw A.P."/>
            <person name="Couloux A."/>
            <person name="Dominguez V."/>
            <person name="Anthouard V."/>
            <person name="Bally P."/>
            <person name="Bourras S."/>
            <person name="Cozijnsen A.J."/>
            <person name="Ciuffetti L.M."/>
            <person name="Degrave A."/>
            <person name="Dilmaghani A."/>
            <person name="Duret L."/>
            <person name="Fudal I."/>
            <person name="Goodwin S.B."/>
            <person name="Gout L."/>
            <person name="Glaser N."/>
            <person name="Linglin J."/>
            <person name="Kema G.H.J."/>
            <person name="Lapalu N."/>
            <person name="Lawrence C.B."/>
            <person name="May K."/>
            <person name="Meyer M."/>
            <person name="Ollivier B."/>
            <person name="Poulain J."/>
            <person name="Schoch C.L."/>
            <person name="Simon A."/>
            <person name="Spatafora J.W."/>
            <person name="Stachowiak A."/>
            <person name="Turgeon B.G."/>
            <person name="Tyler B.M."/>
            <person name="Vincent D."/>
            <person name="Weissenbach J."/>
            <person name="Amselem J."/>
            <person name="Quesneville H."/>
            <person name="Oliver R.P."/>
            <person name="Wincker P."/>
            <person name="Balesdent M.-H."/>
            <person name="Howlett B.J."/>
        </authorList>
    </citation>
    <scope>NUCLEOTIDE SEQUENCE [LARGE SCALE GENOMIC DNA]</scope>
    <source>
        <strain evidence="17">JN3 / isolate v23.1.3 / race Av1-4-5-6-7-8</strain>
    </source>
</reference>
<evidence type="ECO:0000256" key="15">
    <source>
        <dbReference type="SAM" id="MobiDB-lite"/>
    </source>
</evidence>
<comment type="function">
    <text evidence="11 14">Dol-P-Man:Man(5)GlcNAc(2)-PP-Dol alpha-1,3-mannosyltransferase that operates in the biosynthetic pathway of dolichol-linked oligosaccharides, the glycan precursors employed in protein asparagine (N)-glycosylation. The assembly of dolichol-linked oligosaccharides begins on the cytosolic side of the endoplasmic reticulum membrane and finishes in its lumen. The sequential addition of sugars to dolichol pyrophosphate produces dolichol-linked oligosaccharides containing fourteen sugars, including two GlcNAcs, nine mannoses and three glucoses. Once assembled, the oligosaccharide is transferred from the lipid to nascent proteins by oligosaccharyltransferases. In the lumen of the endoplasmic reticulum, adds the first dolichyl beta-D-mannosyl phosphate derived mannose in an alpha-1,3 linkage to Man(5)GlcNAc(2)-PP-dolichol to produce Man(6)GlcNAc(2)-PP-dolichol.</text>
</comment>
<feature type="transmembrane region" description="Helical" evidence="14">
    <location>
        <begin position="260"/>
        <end position="280"/>
    </location>
</feature>
<dbReference type="InterPro" id="IPR007873">
    <property type="entry name" value="Glycosyltransferase_ALG3"/>
</dbReference>
<dbReference type="GeneID" id="13283087"/>
<evidence type="ECO:0000256" key="10">
    <source>
        <dbReference type="ARBA" id="ARBA00023136"/>
    </source>
</evidence>
<feature type="compositionally biased region" description="Low complexity" evidence="15">
    <location>
        <begin position="12"/>
        <end position="29"/>
    </location>
</feature>
<feature type="transmembrane region" description="Helical" evidence="14">
    <location>
        <begin position="292"/>
        <end position="310"/>
    </location>
</feature>
<comment type="pathway">
    <text evidence="2 14">Protein modification; protein glycosylation.</text>
</comment>
<keyword evidence="8 14" id="KW-0256">Endoplasmic reticulum</keyword>
<feature type="transmembrane region" description="Helical" evidence="14">
    <location>
        <begin position="427"/>
        <end position="448"/>
    </location>
</feature>
<evidence type="ECO:0000313" key="16">
    <source>
        <dbReference type="EMBL" id="CBX89957.1"/>
    </source>
</evidence>
<dbReference type="EMBL" id="FP929114">
    <property type="protein sequence ID" value="CBX89957.1"/>
    <property type="molecule type" value="Genomic_DNA"/>
</dbReference>
<evidence type="ECO:0000256" key="7">
    <source>
        <dbReference type="ARBA" id="ARBA00022692"/>
    </source>
</evidence>
<dbReference type="STRING" id="985895.E4ZQ47"/>
<comment type="catalytic activity">
    <reaction evidence="12 14">
        <text>an alpha-D-Man-(1-&gt;2)-alpha-D-Man-(1-&gt;2)-alpha-D-Man-(1-&gt;3)-[alpha-D-Man-(1-&gt;6)]-beta-D-Man-(1-&gt;4)-beta-D-GlcNAc-(1-&gt;4)-alpha-D-GlcNAc-diphospho-di-trans,poly-cis-dolichol + a di-trans,poly-cis-dolichyl beta-D-mannosyl phosphate = an alpha-D-Man-(1-&gt;2)-alpha-D-Man-(1-&gt;2)-alpha-D-Man-(1-&gt;3)-[alpha-D-Man-(1-&gt;3)-alpha-D-Man-(1-&gt;6)]-beta-D-Man-(1-&gt;4)-beta-D-GlcNAc-(1-&gt;4)-alpha-D-GlcNAc-diphospho-di-trans,poly-cis-dolichol + a di-trans,poly-cis-dolichyl phosphate + H(+)</text>
        <dbReference type="Rhea" id="RHEA:29527"/>
        <dbReference type="Rhea" id="RHEA-COMP:19498"/>
        <dbReference type="Rhea" id="RHEA-COMP:19501"/>
        <dbReference type="Rhea" id="RHEA-COMP:19516"/>
        <dbReference type="Rhea" id="RHEA-COMP:19517"/>
        <dbReference type="ChEBI" id="CHEBI:15378"/>
        <dbReference type="ChEBI" id="CHEBI:57683"/>
        <dbReference type="ChEBI" id="CHEBI:58211"/>
        <dbReference type="ChEBI" id="CHEBI:132515"/>
        <dbReference type="ChEBI" id="CHEBI:132516"/>
        <dbReference type="EC" id="2.4.1.258"/>
    </reaction>
    <physiologicalReaction direction="left-to-right" evidence="12 14">
        <dbReference type="Rhea" id="RHEA:29528"/>
    </physiologicalReaction>
</comment>
<feature type="transmembrane region" description="Helical" evidence="14">
    <location>
        <begin position="400"/>
        <end position="420"/>
    </location>
</feature>
<dbReference type="GO" id="GO:0006488">
    <property type="term" value="P:dolichol-linked oligosaccharide biosynthetic process"/>
    <property type="evidence" value="ECO:0007669"/>
    <property type="project" value="EnsemblFungi"/>
</dbReference>
<comment type="similarity">
    <text evidence="13">Belongs to the glycosyltransferase ALG3 family.</text>
</comment>
<keyword evidence="5 14" id="KW-0328">Glycosyltransferase</keyword>
<dbReference type="GO" id="GO:0018279">
    <property type="term" value="P:protein N-linked glycosylation via asparagine"/>
    <property type="evidence" value="ECO:0007669"/>
    <property type="project" value="EnsemblFungi"/>
</dbReference>
<evidence type="ECO:0000256" key="5">
    <source>
        <dbReference type="ARBA" id="ARBA00022676"/>
    </source>
</evidence>
<dbReference type="UniPathway" id="UPA00378"/>
<evidence type="ECO:0000256" key="14">
    <source>
        <dbReference type="RuleBase" id="RU364047"/>
    </source>
</evidence>
<dbReference type="VEuPathDB" id="FungiDB:LEMA_P124470.1"/>
<keyword evidence="10 14" id="KW-0472">Membrane</keyword>
<evidence type="ECO:0000256" key="6">
    <source>
        <dbReference type="ARBA" id="ARBA00022679"/>
    </source>
</evidence>
<dbReference type="GO" id="GO:0005789">
    <property type="term" value="C:endoplasmic reticulum membrane"/>
    <property type="evidence" value="ECO:0007669"/>
    <property type="project" value="UniProtKB-SubCell"/>
</dbReference>
<dbReference type="HOGENOM" id="CLU_035382_3_0_1"/>
<feature type="region of interest" description="Disordered" evidence="15">
    <location>
        <begin position="1"/>
        <end position="55"/>
    </location>
</feature>
<comment type="subcellular location">
    <subcellularLocation>
        <location evidence="1 14">Endoplasmic reticulum membrane</location>
        <topology evidence="1 14">Multi-pass membrane protein</topology>
    </subcellularLocation>
</comment>
<evidence type="ECO:0000256" key="9">
    <source>
        <dbReference type="ARBA" id="ARBA00022989"/>
    </source>
</evidence>
<evidence type="ECO:0000313" key="17">
    <source>
        <dbReference type="Proteomes" id="UP000002668"/>
    </source>
</evidence>
<evidence type="ECO:0000256" key="4">
    <source>
        <dbReference type="ARBA" id="ARBA00015561"/>
    </source>
</evidence>
<evidence type="ECO:0000256" key="1">
    <source>
        <dbReference type="ARBA" id="ARBA00004477"/>
    </source>
</evidence>
<feature type="compositionally biased region" description="Basic and acidic residues" evidence="15">
    <location>
        <begin position="43"/>
        <end position="55"/>
    </location>
</feature>
<keyword evidence="17" id="KW-1185">Reference proteome</keyword>
<keyword evidence="6 14" id="KW-0808">Transferase</keyword>
<dbReference type="PANTHER" id="PTHR12646:SF0">
    <property type="entry name" value="DOL-P-MAN:MAN(5)GLCNAC(2)-PP-DOL ALPHA-1,3-MANNOSYLTRANSFERASE"/>
    <property type="match status" value="1"/>
</dbReference>
<dbReference type="InParanoid" id="E4ZQ47"/>
<keyword evidence="7 14" id="KW-0812">Transmembrane</keyword>
<dbReference type="CAZy" id="GT58">
    <property type="family name" value="Glycosyltransferase Family 58"/>
</dbReference>
<keyword evidence="9 14" id="KW-1133">Transmembrane helix</keyword>
<dbReference type="AlphaFoldDB" id="E4ZQ47"/>
<dbReference type="Proteomes" id="UP000002668">
    <property type="component" value="Genome"/>
</dbReference>
<dbReference type="eggNOG" id="KOG2762">
    <property type="taxonomic scope" value="Eukaryota"/>
</dbReference>
<sequence>MQKKGFNHSRQPPTTNHSSPSPTKTSNQPPQLPPPRTRLAASETHRKPAKHDLKTSRPRIHVTLSQNADPECDAISIASTINHLNIPAMSLLSYAKDLAYNPSHTQWLLPLLLVADAALCGVIIDRIPYTEIDWSTYMQQIAVYLKGERDYAKITGSTGPLVYPGAHVWIYKHLYAWTDEGRDIQRAQYIFAVVYLVTLGVVGLCYRRAKVPPYVFPLLVISKRLHSIFMLRCFNDCFAVLGLWLAVYCYQRNQWHLGSFFYSTGLNVKMSLLLPLPAMGILMVQKLGGREALTQAMIIFQMTVLYGYPFRKRAPSYFSKAFELSRVFMYKWTVNWRFVSESTFLSKPFALGLLAVHAVLLLWFATTRWIKPSKRSFRDFLKLAIPAKEPRDQDDMARRITPDFITTTILTATLIGMLCARSLHYQFFAYIAWATPFLLWKAGFHPVVQYVLWGAQEWAWNVYPSSPLSSATAVGVLAITVVGTWWGTRNEYAGPINGIIDDNHEHKE</sequence>
<evidence type="ECO:0000256" key="12">
    <source>
        <dbReference type="ARBA" id="ARBA00049506"/>
    </source>
</evidence>
<proteinExistence type="inferred from homology"/>